<comment type="caution">
    <text evidence="1">The sequence shown here is derived from an EMBL/GenBank/DDBJ whole genome shotgun (WGS) entry which is preliminary data.</text>
</comment>
<gene>
    <name evidence="1" type="ORF">R3P38DRAFT_3575384</name>
</gene>
<dbReference type="AlphaFoldDB" id="A0AAW0ALW1"/>
<name>A0AAW0ALW1_9AGAR</name>
<keyword evidence="2" id="KW-1185">Reference proteome</keyword>
<dbReference type="Proteomes" id="UP001362999">
    <property type="component" value="Unassembled WGS sequence"/>
</dbReference>
<sequence>MSLPSLLFSSYRADIWFDFNVSKLAIPGIAVPGKIVLAKISDERAILMLGIIGHELPIFSISDLNKTRNHIDAGNQSFIIHFVDFVSSGTLIENGPGKIESCQPAIFLRISFHNQASFWAFSFLVTQMTSHAMITDIHTLTASDQQNTVVFRSISRVTCHRPKILRNFSVLDCFKSDCGPEIALGKPVPTLDGGRVATDPLTQEQHAYVTKVEMEDKRPRKVLAGSVQYHTRERGVRGAGFKAVDREGGKMAVVVSSVEAESERIEESAGAACGKVVVLPFQTAGTKVQSRRCKLEDCNDGESQQYMSDIDELQKTRRDQSCVNGDTGVTGTELTARRETGGVRWEIAALSHKLDVTEMSEDGEREREGTKLAVDYLGRLTHHHPRRGGGCLYLRPDSLATFLYYGCSFALSCVASLGNRQYVDAPRPARLFHGFSINWSTGSCLLETPHDVGFNRAPGHARAPKKLFGAIDGFFKDQDLYLLPVSIELEKHCSCPLVRLASFSGSNEDADAPL</sequence>
<dbReference type="EMBL" id="JAWWNJ010000058">
    <property type="protein sequence ID" value="KAK7013917.1"/>
    <property type="molecule type" value="Genomic_DNA"/>
</dbReference>
<organism evidence="1 2">
    <name type="scientific">Favolaschia claudopus</name>
    <dbReference type="NCBI Taxonomy" id="2862362"/>
    <lineage>
        <taxon>Eukaryota</taxon>
        <taxon>Fungi</taxon>
        <taxon>Dikarya</taxon>
        <taxon>Basidiomycota</taxon>
        <taxon>Agaricomycotina</taxon>
        <taxon>Agaricomycetes</taxon>
        <taxon>Agaricomycetidae</taxon>
        <taxon>Agaricales</taxon>
        <taxon>Marasmiineae</taxon>
        <taxon>Mycenaceae</taxon>
        <taxon>Favolaschia</taxon>
    </lineage>
</organism>
<evidence type="ECO:0000313" key="1">
    <source>
        <dbReference type="EMBL" id="KAK7013917.1"/>
    </source>
</evidence>
<evidence type="ECO:0000313" key="2">
    <source>
        <dbReference type="Proteomes" id="UP001362999"/>
    </source>
</evidence>
<accession>A0AAW0ALW1</accession>
<reference evidence="1 2" key="1">
    <citation type="journal article" date="2024" name="J Genomics">
        <title>Draft genome sequencing and assembly of Favolaschia claudopus CIRM-BRFM 2984 isolated from oak limbs.</title>
        <authorList>
            <person name="Navarro D."/>
            <person name="Drula E."/>
            <person name="Chaduli D."/>
            <person name="Cazenave R."/>
            <person name="Ahrendt S."/>
            <person name="Wang J."/>
            <person name="Lipzen A."/>
            <person name="Daum C."/>
            <person name="Barry K."/>
            <person name="Grigoriev I.V."/>
            <person name="Favel A."/>
            <person name="Rosso M.N."/>
            <person name="Martin F."/>
        </authorList>
    </citation>
    <scope>NUCLEOTIDE SEQUENCE [LARGE SCALE GENOMIC DNA]</scope>
    <source>
        <strain evidence="1 2">CIRM-BRFM 2984</strain>
    </source>
</reference>
<protein>
    <submittedName>
        <fullName evidence="1">Uncharacterized protein</fullName>
    </submittedName>
</protein>
<proteinExistence type="predicted"/>